<reference evidence="4" key="1">
    <citation type="submission" date="2022-06" db="EMBL/GenBank/DDBJ databases">
        <title>Gramella sediminis sp. nov., isolated from deep-sea sediment of the Indian Ocean.</title>
        <authorList>
            <person name="Yang L."/>
        </authorList>
    </citation>
    <scope>NUCLEOTIDE SEQUENCE</scope>
    <source>
        <strain evidence="4">HMD3159</strain>
    </source>
</reference>
<feature type="signal peptide" evidence="3">
    <location>
        <begin position="1"/>
        <end position="18"/>
    </location>
</feature>
<evidence type="ECO:0000256" key="1">
    <source>
        <dbReference type="SAM" id="Coils"/>
    </source>
</evidence>
<dbReference type="Proteomes" id="UP001155077">
    <property type="component" value="Unassembled WGS sequence"/>
</dbReference>
<evidence type="ECO:0000313" key="4">
    <source>
        <dbReference type="EMBL" id="MCM8571010.1"/>
    </source>
</evidence>
<evidence type="ECO:0000313" key="5">
    <source>
        <dbReference type="Proteomes" id="UP001155077"/>
    </source>
</evidence>
<organism evidence="4 5">
    <name type="scientific">Gramella jeungdoensis</name>
    <dbReference type="NCBI Taxonomy" id="708091"/>
    <lineage>
        <taxon>Bacteria</taxon>
        <taxon>Pseudomonadati</taxon>
        <taxon>Bacteroidota</taxon>
        <taxon>Flavobacteriia</taxon>
        <taxon>Flavobacteriales</taxon>
        <taxon>Flavobacteriaceae</taxon>
        <taxon>Christiangramia</taxon>
    </lineage>
</organism>
<dbReference type="Gene3D" id="1.20.120.1490">
    <property type="match status" value="1"/>
</dbReference>
<comment type="caution">
    <text evidence="4">The sequence shown here is derived from an EMBL/GenBank/DDBJ whole genome shotgun (WGS) entry which is preliminary data.</text>
</comment>
<feature type="chain" id="PRO_5045916236" description="DUF4890 domain-containing protein" evidence="3">
    <location>
        <begin position="19"/>
        <end position="141"/>
    </location>
</feature>
<keyword evidence="3" id="KW-0732">Signal</keyword>
<dbReference type="RefSeq" id="WP_252115717.1">
    <property type="nucleotide sequence ID" value="NZ_JAMSCK010000008.1"/>
</dbReference>
<proteinExistence type="predicted"/>
<evidence type="ECO:0008006" key="6">
    <source>
        <dbReference type="Google" id="ProtNLM"/>
    </source>
</evidence>
<keyword evidence="5" id="KW-1185">Reference proteome</keyword>
<feature type="compositionally biased region" description="Basic residues" evidence="2">
    <location>
        <begin position="124"/>
        <end position="141"/>
    </location>
</feature>
<keyword evidence="1" id="KW-0175">Coiled coil</keyword>
<evidence type="ECO:0000256" key="3">
    <source>
        <dbReference type="SAM" id="SignalP"/>
    </source>
</evidence>
<gene>
    <name evidence="4" type="ORF">NE848_16550</name>
</gene>
<accession>A0ABT0Z5L0</accession>
<feature type="region of interest" description="Disordered" evidence="2">
    <location>
        <begin position="121"/>
        <end position="141"/>
    </location>
</feature>
<dbReference type="EMBL" id="JAMSCK010000008">
    <property type="protein sequence ID" value="MCM8571010.1"/>
    <property type="molecule type" value="Genomic_DNA"/>
</dbReference>
<feature type="coiled-coil region" evidence="1">
    <location>
        <begin position="48"/>
        <end position="112"/>
    </location>
</feature>
<evidence type="ECO:0000256" key="2">
    <source>
        <dbReference type="SAM" id="MobiDB-lite"/>
    </source>
</evidence>
<name>A0ABT0Z5L0_9FLAO</name>
<protein>
    <recommendedName>
        <fullName evidence="6">DUF4890 domain-containing protein</fullName>
    </recommendedName>
</protein>
<sequence length="141" mass="17210">MKNLITLMLLLFSVVAFAQERGERRSEMSDEEMAILGAKRLAMQLDLNEEQEAKLKELYTKRIGEQRELMQERRKEREEIRKELQKERAKIREEHLEMSEEYKAELKKILTEEQYTKWEQLQEKRRKGRKMHMQKGRRNQG</sequence>